<dbReference type="CDD" id="cd00082">
    <property type="entry name" value="HisKA"/>
    <property type="match status" value="1"/>
</dbReference>
<dbReference type="Gene3D" id="3.30.450.20">
    <property type="entry name" value="PAS domain"/>
    <property type="match status" value="1"/>
</dbReference>
<dbReference type="CDD" id="cd12912">
    <property type="entry name" value="PDC2_MCP_like"/>
    <property type="match status" value="1"/>
</dbReference>
<dbReference type="SUPFAM" id="SSF55874">
    <property type="entry name" value="ATPase domain of HSP90 chaperone/DNA topoisomerase II/histidine kinase"/>
    <property type="match status" value="1"/>
</dbReference>
<comment type="subcellular location">
    <subcellularLocation>
        <location evidence="2">Cell membrane</location>
        <topology evidence="2">Multi-pass membrane protein</topology>
    </subcellularLocation>
</comment>
<accession>A0A2T1DH55</accession>
<keyword evidence="8" id="KW-1133">Transmembrane helix</keyword>
<dbReference type="AlphaFoldDB" id="A0A2T1DH55"/>
<dbReference type="EMBL" id="PVWG01000009">
    <property type="protein sequence ID" value="PSB19771.1"/>
    <property type="molecule type" value="Genomic_DNA"/>
</dbReference>
<dbReference type="PROSITE" id="PS50109">
    <property type="entry name" value="HIS_KIN"/>
    <property type="match status" value="1"/>
</dbReference>
<dbReference type="Proteomes" id="UP000238634">
    <property type="component" value="Unassembled WGS sequence"/>
</dbReference>
<keyword evidence="12" id="KW-1185">Reference proteome</keyword>
<name>A0A2T1DH55_9CYAN</name>
<dbReference type="Gene3D" id="1.10.287.130">
    <property type="match status" value="1"/>
</dbReference>
<dbReference type="EC" id="2.7.13.3" evidence="3"/>
<evidence type="ECO:0000259" key="10">
    <source>
        <dbReference type="PROSITE" id="PS50109"/>
    </source>
</evidence>
<evidence type="ECO:0000256" key="5">
    <source>
        <dbReference type="ARBA" id="ARBA00022553"/>
    </source>
</evidence>
<dbReference type="InterPro" id="IPR003594">
    <property type="entry name" value="HATPase_dom"/>
</dbReference>
<dbReference type="Gene3D" id="3.30.565.10">
    <property type="entry name" value="Histidine kinase-like ATPase, C-terminal domain"/>
    <property type="match status" value="1"/>
</dbReference>
<sequence>MRLLIGGTTLIVSLGAYYSYQVVRNAMLESLKKNAFLEVQQGGDDIEHWLAALKVYVETLANTATVKSMNWAIAEPYLKTEVLRFNDVYALAIAQSDGWRNVIGGSPANISDRPYFQKALAGHTNVSDPLISRATKIPTIVIAAPIRQTFDTTSSPIGEIHTLVRLDRIAQVVNSIKYGDNSYAFAINSTGEAIAHPNPAMLLALRNSAPKMVESSDRNLAAIAQRMINRQQGIELLFLDGTWKYVAYLPLTEADWSVALVIPRENLESPLQALDLIAVAIAGLAAAMIAVLWQVQAIEQGQLKKSNELLEQRVSERTAKLSTTLDQLQQSQLRLIQSEKMSALGSLVAGVAHEINNPVNFIFGNITHAHEYTQDLLKLLQLYQKHSLNPHSEIREQAAAIDMEFLTEDLPKVFDSMRMGVDRIREIVLSLRNFSRLDQAEVKPVDIHEGINSTLLILQHRFKATAHTEVQSIKKYGDLPLVECYPGQLNQVFMNILSNALDALEDQSDAAIQITTQQSNADHVRICITDNGMGMSQEVQQRIFDPFFTTKPVGKGTGMGMSISYQIVVEKHQGLIWCDSTIGRGTTFWVEIPVKRDSETAR</sequence>
<reference evidence="11 12" key="1">
    <citation type="submission" date="2018-02" db="EMBL/GenBank/DDBJ databases">
        <authorList>
            <person name="Cohen D.B."/>
            <person name="Kent A.D."/>
        </authorList>
    </citation>
    <scope>NUCLEOTIDE SEQUENCE [LARGE SCALE GENOMIC DNA]</scope>
    <source>
        <strain evidence="11 12">ULC007</strain>
    </source>
</reference>
<evidence type="ECO:0000256" key="3">
    <source>
        <dbReference type="ARBA" id="ARBA00012438"/>
    </source>
</evidence>
<organism evidence="11 12">
    <name type="scientific">Phormidesmis priestleyi ULC007</name>
    <dbReference type="NCBI Taxonomy" id="1920490"/>
    <lineage>
        <taxon>Bacteria</taxon>
        <taxon>Bacillati</taxon>
        <taxon>Cyanobacteriota</taxon>
        <taxon>Cyanophyceae</taxon>
        <taxon>Leptolyngbyales</taxon>
        <taxon>Leptolyngbyaceae</taxon>
        <taxon>Phormidesmis</taxon>
    </lineage>
</organism>
<evidence type="ECO:0000313" key="11">
    <source>
        <dbReference type="EMBL" id="PSB19771.1"/>
    </source>
</evidence>
<comment type="caution">
    <text evidence="11">The sequence shown here is derived from an EMBL/GenBank/DDBJ whole genome shotgun (WGS) entry which is preliminary data.</text>
</comment>
<dbReference type="GO" id="GO:0005886">
    <property type="term" value="C:plasma membrane"/>
    <property type="evidence" value="ECO:0007669"/>
    <property type="project" value="UniProtKB-SubCell"/>
</dbReference>
<evidence type="ECO:0000256" key="7">
    <source>
        <dbReference type="ARBA" id="ARBA00022777"/>
    </source>
</evidence>
<dbReference type="PANTHER" id="PTHR43065:SF50">
    <property type="entry name" value="HISTIDINE KINASE"/>
    <property type="match status" value="1"/>
</dbReference>
<evidence type="ECO:0000256" key="9">
    <source>
        <dbReference type="ARBA" id="ARBA00023012"/>
    </source>
</evidence>
<dbReference type="OrthoDB" id="9773246at2"/>
<keyword evidence="7 11" id="KW-0418">Kinase</keyword>
<dbReference type="CDD" id="cd12914">
    <property type="entry name" value="PDC1_DGC_like"/>
    <property type="match status" value="1"/>
</dbReference>
<dbReference type="InterPro" id="IPR036890">
    <property type="entry name" value="HATPase_C_sf"/>
</dbReference>
<evidence type="ECO:0000256" key="8">
    <source>
        <dbReference type="ARBA" id="ARBA00022989"/>
    </source>
</evidence>
<keyword evidence="5" id="KW-0597">Phosphoprotein</keyword>
<dbReference type="SUPFAM" id="SSF103190">
    <property type="entry name" value="Sensory domain-like"/>
    <property type="match status" value="1"/>
</dbReference>
<dbReference type="SMART" id="SM00387">
    <property type="entry name" value="HATPase_c"/>
    <property type="match status" value="1"/>
</dbReference>
<reference evidence="11 12" key="2">
    <citation type="submission" date="2018-03" db="EMBL/GenBank/DDBJ databases">
        <title>The ancient ancestry and fast evolution of plastids.</title>
        <authorList>
            <person name="Moore K.R."/>
            <person name="Magnabosco C."/>
            <person name="Momper L."/>
            <person name="Gold D.A."/>
            <person name="Bosak T."/>
            <person name="Fournier G.P."/>
        </authorList>
    </citation>
    <scope>NUCLEOTIDE SEQUENCE [LARGE SCALE GENOMIC DNA]</scope>
    <source>
        <strain evidence="11 12">ULC007</strain>
    </source>
</reference>
<keyword evidence="9" id="KW-0902">Two-component regulatory system</keyword>
<keyword evidence="6" id="KW-0812">Transmembrane</keyword>
<proteinExistence type="predicted"/>
<evidence type="ECO:0000256" key="2">
    <source>
        <dbReference type="ARBA" id="ARBA00004651"/>
    </source>
</evidence>
<evidence type="ECO:0000256" key="1">
    <source>
        <dbReference type="ARBA" id="ARBA00000085"/>
    </source>
</evidence>
<protein>
    <recommendedName>
        <fullName evidence="3">histidine kinase</fullName>
        <ecNumber evidence="3">2.7.13.3</ecNumber>
    </recommendedName>
</protein>
<evidence type="ECO:0000256" key="4">
    <source>
        <dbReference type="ARBA" id="ARBA00022475"/>
    </source>
</evidence>
<dbReference type="InterPro" id="IPR004358">
    <property type="entry name" value="Sig_transdc_His_kin-like_C"/>
</dbReference>
<dbReference type="InterPro" id="IPR036097">
    <property type="entry name" value="HisK_dim/P_sf"/>
</dbReference>
<feature type="domain" description="Histidine kinase" evidence="10">
    <location>
        <begin position="350"/>
        <end position="596"/>
    </location>
</feature>
<dbReference type="InterPro" id="IPR029151">
    <property type="entry name" value="Sensor-like_sf"/>
</dbReference>
<keyword evidence="8" id="KW-0472">Membrane</keyword>
<dbReference type="InterPro" id="IPR005467">
    <property type="entry name" value="His_kinase_dom"/>
</dbReference>
<evidence type="ECO:0000256" key="6">
    <source>
        <dbReference type="ARBA" id="ARBA00022692"/>
    </source>
</evidence>
<comment type="catalytic activity">
    <reaction evidence="1">
        <text>ATP + protein L-histidine = ADP + protein N-phospho-L-histidine.</text>
        <dbReference type="EC" id="2.7.13.3"/>
    </reaction>
</comment>
<dbReference type="GO" id="GO:0000155">
    <property type="term" value="F:phosphorelay sensor kinase activity"/>
    <property type="evidence" value="ECO:0007669"/>
    <property type="project" value="InterPro"/>
</dbReference>
<evidence type="ECO:0000313" key="12">
    <source>
        <dbReference type="Proteomes" id="UP000238634"/>
    </source>
</evidence>
<dbReference type="Pfam" id="PF02518">
    <property type="entry name" value="HATPase_c"/>
    <property type="match status" value="1"/>
</dbReference>
<keyword evidence="4" id="KW-1003">Cell membrane</keyword>
<dbReference type="PANTHER" id="PTHR43065">
    <property type="entry name" value="SENSOR HISTIDINE KINASE"/>
    <property type="match status" value="1"/>
</dbReference>
<dbReference type="SUPFAM" id="SSF47384">
    <property type="entry name" value="Homodimeric domain of signal transducing histidine kinase"/>
    <property type="match status" value="1"/>
</dbReference>
<keyword evidence="7 11" id="KW-0808">Transferase</keyword>
<dbReference type="STRING" id="1920490.GCA_001895925_00176"/>
<gene>
    <name evidence="11" type="ORF">C7B65_10265</name>
</gene>
<dbReference type="PRINTS" id="PR00344">
    <property type="entry name" value="BCTRLSENSOR"/>
</dbReference>
<dbReference type="InterPro" id="IPR003661">
    <property type="entry name" value="HisK_dim/P_dom"/>
</dbReference>